<dbReference type="Pfam" id="PF13671">
    <property type="entry name" value="AAA_33"/>
    <property type="match status" value="1"/>
</dbReference>
<evidence type="ECO:0000313" key="1">
    <source>
        <dbReference type="EMBL" id="MFC0625802.1"/>
    </source>
</evidence>
<reference evidence="1 2" key="1">
    <citation type="submission" date="2024-09" db="EMBL/GenBank/DDBJ databases">
        <authorList>
            <person name="Sun Q."/>
            <person name="Mori K."/>
        </authorList>
    </citation>
    <scope>NUCLEOTIDE SEQUENCE [LARGE SCALE GENOMIC DNA]</scope>
    <source>
        <strain evidence="1 2">CGMCC 1.15906</strain>
    </source>
</reference>
<dbReference type="EMBL" id="JBHLTC010000018">
    <property type="protein sequence ID" value="MFC0625802.1"/>
    <property type="molecule type" value="Genomic_DNA"/>
</dbReference>
<accession>A0ABV6QQ15</accession>
<dbReference type="SUPFAM" id="SSF52540">
    <property type="entry name" value="P-loop containing nucleoside triphosphate hydrolases"/>
    <property type="match status" value="1"/>
</dbReference>
<evidence type="ECO:0000313" key="2">
    <source>
        <dbReference type="Proteomes" id="UP001589890"/>
    </source>
</evidence>
<dbReference type="Proteomes" id="UP001589890">
    <property type="component" value="Unassembled WGS sequence"/>
</dbReference>
<name>A0ABV6QQ15_9ACTN</name>
<protein>
    <submittedName>
        <fullName evidence="1">AAA family ATPase</fullName>
    </submittedName>
</protein>
<organism evidence="1 2">
    <name type="scientific">Kribbella deserti</name>
    <dbReference type="NCBI Taxonomy" id="1926257"/>
    <lineage>
        <taxon>Bacteria</taxon>
        <taxon>Bacillati</taxon>
        <taxon>Actinomycetota</taxon>
        <taxon>Actinomycetes</taxon>
        <taxon>Propionibacteriales</taxon>
        <taxon>Kribbellaceae</taxon>
        <taxon>Kribbella</taxon>
    </lineage>
</organism>
<keyword evidence="2" id="KW-1185">Reference proteome</keyword>
<dbReference type="Gene3D" id="3.40.50.300">
    <property type="entry name" value="P-loop containing nucleotide triphosphate hydrolases"/>
    <property type="match status" value="1"/>
</dbReference>
<dbReference type="InterPro" id="IPR027417">
    <property type="entry name" value="P-loop_NTPase"/>
</dbReference>
<proteinExistence type="predicted"/>
<gene>
    <name evidence="1" type="ORF">ACFFGN_17115</name>
</gene>
<comment type="caution">
    <text evidence="1">The sequence shown here is derived from an EMBL/GenBank/DDBJ whole genome shotgun (WGS) entry which is preliminary data.</text>
</comment>
<dbReference type="RefSeq" id="WP_380048582.1">
    <property type="nucleotide sequence ID" value="NZ_JBHLTC010000018.1"/>
</dbReference>
<sequence length="180" mass="19204">MAKLVLINGAPGSGKSTLAQLLAQDEPLTLALDIDVIKHSLGQWETALPASGLVARRLAVAMITDHLGNGYDVIVGQFLARTEFIEELEALAKSLGADFVELVLRVDEPILRTRLAHRALHPERSEHVINSTLVGPDDALNLVTAINNLVILRPTCTVIDANDSPATTVTHLRTALAGGI</sequence>